<protein>
    <submittedName>
        <fullName evidence="5">Gamma-glutamylcyclotransferase</fullName>
    </submittedName>
</protein>
<dbReference type="Gene3D" id="3.10.490.10">
    <property type="entry name" value="Gamma-glutamyl cyclotransferase-like"/>
    <property type="match status" value="1"/>
</dbReference>
<keyword evidence="6" id="KW-1185">Reference proteome</keyword>
<dbReference type="EMBL" id="CP043311">
    <property type="protein sequence ID" value="QEY63980.1"/>
    <property type="molecule type" value="Genomic_DNA"/>
</dbReference>
<dbReference type="GO" id="GO:0016740">
    <property type="term" value="F:transferase activity"/>
    <property type="evidence" value="ECO:0007669"/>
    <property type="project" value="UniProtKB-KW"/>
</dbReference>
<feature type="binding site" evidence="3">
    <location>
        <begin position="4"/>
        <end position="9"/>
    </location>
    <ligand>
        <name>substrate</name>
    </ligand>
</feature>
<proteinExistence type="predicted"/>
<organism evidence="5 6">
    <name type="scientific">Metapseudomonas lalkuanensis</name>
    <dbReference type="NCBI Taxonomy" id="2604832"/>
    <lineage>
        <taxon>Bacteria</taxon>
        <taxon>Pseudomonadati</taxon>
        <taxon>Pseudomonadota</taxon>
        <taxon>Gammaproteobacteria</taxon>
        <taxon>Pseudomonadales</taxon>
        <taxon>Pseudomonadaceae</taxon>
        <taxon>Metapseudomonas</taxon>
    </lineage>
</organism>
<keyword evidence="5" id="KW-0808">Transferase</keyword>
<evidence type="ECO:0000313" key="5">
    <source>
        <dbReference type="EMBL" id="QEY63980.1"/>
    </source>
</evidence>
<dbReference type="CDD" id="cd06661">
    <property type="entry name" value="GGCT_like"/>
    <property type="match status" value="1"/>
</dbReference>
<sequence>MSFYFAYGSNMNPARMRSRGLVFSEAMAGRLEGYALCFDKRAHDRPGRSYANIRYQRDGVVEGVLYRLAHEDEIWKMDPFEGTPILYSRERMPVMTAQGVQPAWVYVANPAMREEGLWPTRSYLEHLLAGREFLSRAYWDSLVAVPAHADE</sequence>
<evidence type="ECO:0000256" key="2">
    <source>
        <dbReference type="PIRSR" id="PIRSR617939-1"/>
    </source>
</evidence>
<dbReference type="KEGG" id="plal:FXN65_18695"/>
<name>A0A5J6QNF6_9GAMM</name>
<dbReference type="PANTHER" id="PTHR12935:SF0">
    <property type="entry name" value="GAMMA-GLUTAMYLCYCLOTRANSFERASE"/>
    <property type="match status" value="1"/>
</dbReference>
<dbReference type="InterPro" id="IPR017939">
    <property type="entry name" value="G-Glutamylcylcotransferase"/>
</dbReference>
<dbReference type="InterPro" id="IPR013024">
    <property type="entry name" value="GGCT-like"/>
</dbReference>
<gene>
    <name evidence="5" type="ORF">FXN65_18695</name>
</gene>
<dbReference type="InterPro" id="IPR009288">
    <property type="entry name" value="AIG2-like_dom"/>
</dbReference>
<dbReference type="GO" id="GO:0003839">
    <property type="term" value="F:gamma-glutamylcyclotransferase activity"/>
    <property type="evidence" value="ECO:0007669"/>
    <property type="project" value="InterPro"/>
</dbReference>
<dbReference type="Pfam" id="PF06094">
    <property type="entry name" value="GGACT"/>
    <property type="match status" value="1"/>
</dbReference>
<feature type="domain" description="Gamma-glutamylcyclotransferase AIG2-like" evidence="4">
    <location>
        <begin position="4"/>
        <end position="113"/>
    </location>
</feature>
<reference evidence="5 6" key="1">
    <citation type="submission" date="2019-08" db="EMBL/GenBank/DDBJ databases">
        <title>Whole-genome Sequencing of e-waste polymer degrading bacterium Pseudomonas sp. strain PE08.</title>
        <authorList>
            <person name="Kirdat K."/>
            <person name="Debbarma P."/>
            <person name="Narawade N."/>
            <person name="Suyal D."/>
            <person name="Thorat V."/>
            <person name="Shouche Y."/>
            <person name="Goel R."/>
            <person name="Yadav A."/>
        </authorList>
    </citation>
    <scope>NUCLEOTIDE SEQUENCE [LARGE SCALE GENOMIC DNA]</scope>
    <source>
        <strain evidence="5 6">PE08</strain>
    </source>
</reference>
<dbReference type="PANTHER" id="PTHR12935">
    <property type="entry name" value="GAMMA-GLUTAMYLCYCLOTRANSFERASE"/>
    <property type="match status" value="1"/>
</dbReference>
<evidence type="ECO:0000259" key="4">
    <source>
        <dbReference type="Pfam" id="PF06094"/>
    </source>
</evidence>
<dbReference type="RefSeq" id="WP_151135174.1">
    <property type="nucleotide sequence ID" value="NZ_CP043311.1"/>
</dbReference>
<evidence type="ECO:0000256" key="3">
    <source>
        <dbReference type="PIRSR" id="PIRSR617939-2"/>
    </source>
</evidence>
<dbReference type="InterPro" id="IPR036568">
    <property type="entry name" value="GGCT-like_sf"/>
</dbReference>
<keyword evidence="1" id="KW-0456">Lyase</keyword>
<evidence type="ECO:0000256" key="1">
    <source>
        <dbReference type="ARBA" id="ARBA00023239"/>
    </source>
</evidence>
<dbReference type="SUPFAM" id="SSF110857">
    <property type="entry name" value="Gamma-glutamyl cyclotransferase-like"/>
    <property type="match status" value="1"/>
</dbReference>
<dbReference type="AlphaFoldDB" id="A0A5J6QNF6"/>
<accession>A0A5J6QNF6</accession>
<feature type="active site" description="Proton acceptor" evidence="2">
    <location>
        <position position="81"/>
    </location>
</feature>
<evidence type="ECO:0000313" key="6">
    <source>
        <dbReference type="Proteomes" id="UP000327179"/>
    </source>
</evidence>
<dbReference type="Proteomes" id="UP000327179">
    <property type="component" value="Chromosome"/>
</dbReference>